<proteinExistence type="predicted"/>
<dbReference type="SUPFAM" id="SSF46689">
    <property type="entry name" value="Homeodomain-like"/>
    <property type="match status" value="1"/>
</dbReference>
<name>A0A2S2FI43_9GAMM</name>
<dbReference type="STRING" id="1871111.GCA_001704615_00571"/>
<dbReference type="KEGG" id="adv:DJ533_17930"/>
<keyword evidence="6" id="KW-1185">Reference proteome</keyword>
<evidence type="ECO:0000256" key="3">
    <source>
        <dbReference type="ARBA" id="ARBA00023163"/>
    </source>
</evidence>
<accession>A0A2S2FI43</accession>
<dbReference type="SMART" id="SM00342">
    <property type="entry name" value="HTH_ARAC"/>
    <property type="match status" value="1"/>
</dbReference>
<dbReference type="InterPro" id="IPR018062">
    <property type="entry name" value="HTH_AraC-typ_CS"/>
</dbReference>
<dbReference type="AlphaFoldDB" id="A0A2S2FI43"/>
<evidence type="ECO:0000259" key="4">
    <source>
        <dbReference type="PROSITE" id="PS01124"/>
    </source>
</evidence>
<dbReference type="OrthoDB" id="9804543at2"/>
<dbReference type="GO" id="GO:0003700">
    <property type="term" value="F:DNA-binding transcription factor activity"/>
    <property type="evidence" value="ECO:0007669"/>
    <property type="project" value="InterPro"/>
</dbReference>
<dbReference type="PROSITE" id="PS01124">
    <property type="entry name" value="HTH_ARAC_FAMILY_2"/>
    <property type="match status" value="1"/>
</dbReference>
<dbReference type="PANTHER" id="PTHR11019:SF190">
    <property type="entry name" value="ARAC-FAMILY REGULATORY PROTEIN"/>
    <property type="match status" value="1"/>
</dbReference>
<dbReference type="Gene3D" id="1.10.10.60">
    <property type="entry name" value="Homeodomain-like"/>
    <property type="match status" value="1"/>
</dbReference>
<dbReference type="SUPFAM" id="SSF51182">
    <property type="entry name" value="RmlC-like cupins"/>
    <property type="match status" value="1"/>
</dbReference>
<gene>
    <name evidence="5" type="ORF">DJ533_17930</name>
</gene>
<dbReference type="Proteomes" id="UP000245977">
    <property type="component" value="Chromosome"/>
</dbReference>
<dbReference type="RefSeq" id="WP_089024794.1">
    <property type="nucleotide sequence ID" value="NZ_CP029397.2"/>
</dbReference>
<sequence length="250" mass="29496">MFQLSQWIEIEEFHYQKDDVVTPHSCLWGDFNFSLNGLLEFSIDQQRYLSPPSYGIWIPPQTEHCSIAVDQKVTHYICIRLHPTLCQQFSTRCQTLTVQPFLRQTVHEILTHQKSNNYSVNYQQHLLQVLLDQLTFAPCYDQYLPQSHHAVLEPILKQLENPLRFPDTLQQILAEFALSERHILRLSQRELSMSISEWRNRSKIIYAITQLHRGNSIKKISLELGYKQSSSFIEFFKRYTGQTPTQLLEL</sequence>
<reference evidence="5" key="1">
    <citation type="submission" date="2019-08" db="EMBL/GenBank/DDBJ databases">
        <title>The complete genome of Acinetobacter defluvii strain WCHAD010030.</title>
        <authorList>
            <person name="Hu Y."/>
            <person name="Qin J."/>
            <person name="Feng Y."/>
            <person name="Zong Z."/>
        </authorList>
    </citation>
    <scope>NUCLEOTIDE SEQUENCE</scope>
    <source>
        <strain evidence="5">WCHA30</strain>
    </source>
</reference>
<feature type="domain" description="HTH araC/xylS-type" evidence="4">
    <location>
        <begin position="153"/>
        <end position="250"/>
    </location>
</feature>
<organism evidence="5 6">
    <name type="scientific">Acinetobacter defluvii</name>
    <dbReference type="NCBI Taxonomy" id="1871111"/>
    <lineage>
        <taxon>Bacteria</taxon>
        <taxon>Pseudomonadati</taxon>
        <taxon>Pseudomonadota</taxon>
        <taxon>Gammaproteobacteria</taxon>
        <taxon>Moraxellales</taxon>
        <taxon>Moraxellaceae</taxon>
        <taxon>Acinetobacter</taxon>
    </lineage>
</organism>
<dbReference type="PANTHER" id="PTHR11019">
    <property type="entry name" value="HTH-TYPE TRANSCRIPTIONAL REGULATOR NIMR"/>
    <property type="match status" value="1"/>
</dbReference>
<dbReference type="InterPro" id="IPR011051">
    <property type="entry name" value="RmlC_Cupin_sf"/>
</dbReference>
<dbReference type="EMBL" id="CP029397">
    <property type="protein sequence ID" value="AWL30568.1"/>
    <property type="molecule type" value="Genomic_DNA"/>
</dbReference>
<keyword evidence="3" id="KW-0804">Transcription</keyword>
<evidence type="ECO:0000313" key="5">
    <source>
        <dbReference type="EMBL" id="AWL30568.1"/>
    </source>
</evidence>
<protein>
    <submittedName>
        <fullName evidence="5">Helix-turn-helix transcriptional regulator</fullName>
    </submittedName>
</protein>
<dbReference type="PROSITE" id="PS00041">
    <property type="entry name" value="HTH_ARAC_FAMILY_1"/>
    <property type="match status" value="1"/>
</dbReference>
<evidence type="ECO:0000256" key="1">
    <source>
        <dbReference type="ARBA" id="ARBA00023015"/>
    </source>
</evidence>
<dbReference type="GO" id="GO:0043565">
    <property type="term" value="F:sequence-specific DNA binding"/>
    <property type="evidence" value="ECO:0007669"/>
    <property type="project" value="InterPro"/>
</dbReference>
<evidence type="ECO:0000313" key="6">
    <source>
        <dbReference type="Proteomes" id="UP000245977"/>
    </source>
</evidence>
<dbReference type="InterPro" id="IPR009057">
    <property type="entry name" value="Homeodomain-like_sf"/>
</dbReference>
<evidence type="ECO:0000256" key="2">
    <source>
        <dbReference type="ARBA" id="ARBA00023125"/>
    </source>
</evidence>
<keyword evidence="1" id="KW-0805">Transcription regulation</keyword>
<dbReference type="Pfam" id="PF12833">
    <property type="entry name" value="HTH_18"/>
    <property type="match status" value="1"/>
</dbReference>
<dbReference type="InterPro" id="IPR018060">
    <property type="entry name" value="HTH_AraC"/>
</dbReference>
<keyword evidence="2" id="KW-0238">DNA-binding</keyword>